<evidence type="ECO:0000313" key="4">
    <source>
        <dbReference type="Proteomes" id="UP000199024"/>
    </source>
</evidence>
<sequence>MNKITKFLALCAMLIASVSIASATPITGSVAIGGTDTFTSTGISFDPSTGIVLAATDNMSPFRFFTAALQSFSFDSSAIGTKVFSVSNVLDTLYFTISSIVSSSVSSSGSSPTLAVSGTGTFYEVNNRTGANVYTPTSGLFSLTSSTTGITSFQLVSTAVTPEPNSLLLLGTGLVGAACMLFRRRRLAI</sequence>
<name>A0A1I6MMP7_9BACT</name>
<protein>
    <submittedName>
        <fullName evidence="3">PEP-CTERM protein-sorting domain-containing protein</fullName>
    </submittedName>
</protein>
<keyword evidence="4" id="KW-1185">Reference proteome</keyword>
<accession>A0A1I6MMP7</accession>
<feature type="domain" description="Ice-binding protein C-terminal" evidence="2">
    <location>
        <begin position="161"/>
        <end position="185"/>
    </location>
</feature>
<keyword evidence="1" id="KW-0732">Signal</keyword>
<proteinExistence type="predicted"/>
<dbReference type="Pfam" id="PF07589">
    <property type="entry name" value="PEP-CTERM"/>
    <property type="match status" value="1"/>
</dbReference>
<evidence type="ECO:0000259" key="2">
    <source>
        <dbReference type="Pfam" id="PF07589"/>
    </source>
</evidence>
<organism evidence="3 4">
    <name type="scientific">Granulicella pectinivorans</name>
    <dbReference type="NCBI Taxonomy" id="474950"/>
    <lineage>
        <taxon>Bacteria</taxon>
        <taxon>Pseudomonadati</taxon>
        <taxon>Acidobacteriota</taxon>
        <taxon>Terriglobia</taxon>
        <taxon>Terriglobales</taxon>
        <taxon>Acidobacteriaceae</taxon>
        <taxon>Granulicella</taxon>
    </lineage>
</organism>
<evidence type="ECO:0000313" key="3">
    <source>
        <dbReference type="EMBL" id="SFS16868.1"/>
    </source>
</evidence>
<dbReference type="Proteomes" id="UP000199024">
    <property type="component" value="Unassembled WGS sequence"/>
</dbReference>
<dbReference type="STRING" id="474950.SAMN05421771_2988"/>
<dbReference type="RefSeq" id="WP_089840107.1">
    <property type="nucleotide sequence ID" value="NZ_FOZL01000001.1"/>
</dbReference>
<feature type="signal peptide" evidence="1">
    <location>
        <begin position="1"/>
        <end position="23"/>
    </location>
</feature>
<feature type="chain" id="PRO_5011613418" evidence="1">
    <location>
        <begin position="24"/>
        <end position="189"/>
    </location>
</feature>
<dbReference type="AlphaFoldDB" id="A0A1I6MMP7"/>
<evidence type="ECO:0000256" key="1">
    <source>
        <dbReference type="SAM" id="SignalP"/>
    </source>
</evidence>
<gene>
    <name evidence="3" type="ORF">SAMN05421771_2988</name>
</gene>
<reference evidence="3 4" key="1">
    <citation type="submission" date="2016-10" db="EMBL/GenBank/DDBJ databases">
        <authorList>
            <person name="de Groot N.N."/>
        </authorList>
    </citation>
    <scope>NUCLEOTIDE SEQUENCE [LARGE SCALE GENOMIC DNA]</scope>
    <source>
        <strain evidence="3 4">DSM 21001</strain>
    </source>
</reference>
<dbReference type="InterPro" id="IPR013424">
    <property type="entry name" value="Ice-binding_C"/>
</dbReference>
<dbReference type="EMBL" id="FOZL01000001">
    <property type="protein sequence ID" value="SFS16868.1"/>
    <property type="molecule type" value="Genomic_DNA"/>
</dbReference>
<dbReference type="NCBIfam" id="TIGR02595">
    <property type="entry name" value="PEP_CTERM"/>
    <property type="match status" value="1"/>
</dbReference>